<keyword evidence="2" id="KW-1185">Reference proteome</keyword>
<proteinExistence type="predicted"/>
<dbReference type="RefSeq" id="WP_129032285.1">
    <property type="nucleotide sequence ID" value="NZ_CP059603.1"/>
</dbReference>
<dbReference type="NCBIfam" id="TIGR04145">
    <property type="entry name" value="Firmicu_CTERM"/>
    <property type="match status" value="1"/>
</dbReference>
<dbReference type="OrthoDB" id="2067260at2"/>
<dbReference type="AlphaFoldDB" id="A0A4Q0VID5"/>
<protein>
    <submittedName>
        <fullName evidence="1">Firmicu-CTERM sorting domain-containing protein</fullName>
    </submittedName>
</protein>
<name>A0A4Q0VID5_9LACO</name>
<evidence type="ECO:0000313" key="1">
    <source>
        <dbReference type="EMBL" id="RXI78943.1"/>
    </source>
</evidence>
<sequence>MTISGDDDNVKYVSLLTDNHSIYYYILMSPKLQGGYTNFQPSGYVLTVGGKTFHLSFNNHQTVTLNVGEKQAVAMNLYGSDGSNVNLSHQAYVSRQIIPQKLGDGTAVKGKGYVLECAIPLADLQGISSTSGQTISLKNPNLWTGSLKVSGGSTGPIVLAGIGALIAVGSVWQFSTRPQKRGPRQS</sequence>
<accession>A0A4Q0VID5</accession>
<dbReference type="EMBL" id="QXIL01000007">
    <property type="protein sequence ID" value="RXI78943.1"/>
    <property type="molecule type" value="Genomic_DNA"/>
</dbReference>
<evidence type="ECO:0000313" key="2">
    <source>
        <dbReference type="Proteomes" id="UP000290602"/>
    </source>
</evidence>
<reference evidence="1 2" key="1">
    <citation type="submission" date="2018-08" db="EMBL/GenBank/DDBJ databases">
        <title>Lactobacillus suantsai sp. nov., isolated from traditional fermented suan-tsai in Taiwan.</title>
        <authorList>
            <person name="Huang C.-H."/>
        </authorList>
    </citation>
    <scope>NUCLEOTIDE SEQUENCE [LARGE SCALE GENOMIC DNA]</scope>
    <source>
        <strain evidence="1 2">BCRC 12945</strain>
    </source>
</reference>
<comment type="caution">
    <text evidence="1">The sequence shown here is derived from an EMBL/GenBank/DDBJ whole genome shotgun (WGS) entry which is preliminary data.</text>
</comment>
<organism evidence="1 2">
    <name type="scientific">Levilactobacillus suantsaii</name>
    <dbReference type="NCBI Taxonomy" id="2292255"/>
    <lineage>
        <taxon>Bacteria</taxon>
        <taxon>Bacillati</taxon>
        <taxon>Bacillota</taxon>
        <taxon>Bacilli</taxon>
        <taxon>Lactobacillales</taxon>
        <taxon>Lactobacillaceae</taxon>
        <taxon>Levilactobacillus</taxon>
    </lineage>
</organism>
<dbReference type="InterPro" id="IPR026409">
    <property type="entry name" value="Firmicu_CTERM"/>
</dbReference>
<gene>
    <name evidence="1" type="ORF">DXH47_05380</name>
</gene>
<dbReference type="Proteomes" id="UP000290602">
    <property type="component" value="Unassembled WGS sequence"/>
</dbReference>